<dbReference type="PANTHER" id="PTHR30151:SF0">
    <property type="entry name" value="ABC TRANSPORTER PERMEASE PROTEIN MJ0413-RELATED"/>
    <property type="match status" value="1"/>
</dbReference>
<dbReference type="InterPro" id="IPR000515">
    <property type="entry name" value="MetI-like"/>
</dbReference>
<dbReference type="AlphaFoldDB" id="A0A532V6G4"/>
<feature type="transmembrane region" description="Helical" evidence="7">
    <location>
        <begin position="218"/>
        <end position="245"/>
    </location>
</feature>
<dbReference type="Pfam" id="PF00528">
    <property type="entry name" value="BPD_transp_1"/>
    <property type="match status" value="1"/>
</dbReference>
<feature type="transmembrane region" description="Helical" evidence="7">
    <location>
        <begin position="128"/>
        <end position="148"/>
    </location>
</feature>
<dbReference type="PROSITE" id="PS50928">
    <property type="entry name" value="ABC_TM1"/>
    <property type="match status" value="1"/>
</dbReference>
<evidence type="ECO:0000256" key="2">
    <source>
        <dbReference type="ARBA" id="ARBA00022448"/>
    </source>
</evidence>
<organism evidence="10 11">
    <name type="scientific">candidate division LCP-89 bacterium B3_LCP</name>
    <dbReference type="NCBI Taxonomy" id="2012998"/>
    <lineage>
        <taxon>Bacteria</taxon>
        <taxon>Pseudomonadati</taxon>
        <taxon>Bacteria division LCP-89</taxon>
    </lineage>
</organism>
<dbReference type="GO" id="GO:0005886">
    <property type="term" value="C:plasma membrane"/>
    <property type="evidence" value="ECO:0007669"/>
    <property type="project" value="UniProtKB-SubCell"/>
</dbReference>
<comment type="similarity">
    <text evidence="7">Belongs to the binding-protein-dependent transport system permease family.</text>
</comment>
<dbReference type="Proteomes" id="UP000319619">
    <property type="component" value="Unassembled WGS sequence"/>
</dbReference>
<comment type="caution">
    <text evidence="10">The sequence shown here is derived from an EMBL/GenBank/DDBJ whole genome shotgun (WGS) entry which is preliminary data.</text>
</comment>
<protein>
    <submittedName>
        <fullName evidence="10">ABC transporter permease</fullName>
    </submittedName>
</protein>
<evidence type="ECO:0000259" key="9">
    <source>
        <dbReference type="PROSITE" id="PS50928"/>
    </source>
</evidence>
<evidence type="ECO:0000313" key="11">
    <source>
        <dbReference type="Proteomes" id="UP000319619"/>
    </source>
</evidence>
<comment type="subcellular location">
    <subcellularLocation>
        <location evidence="1 7">Cell membrane</location>
        <topology evidence="1 7">Multi-pass membrane protein</topology>
    </subcellularLocation>
</comment>
<keyword evidence="2 7" id="KW-0813">Transport</keyword>
<evidence type="ECO:0000256" key="4">
    <source>
        <dbReference type="ARBA" id="ARBA00022692"/>
    </source>
</evidence>
<reference evidence="10 11" key="1">
    <citation type="submission" date="2017-06" db="EMBL/GenBank/DDBJ databases">
        <title>Novel microbial phyla capable of carbon fixation and sulfur reduction in deep-sea sediments.</title>
        <authorList>
            <person name="Huang J."/>
            <person name="Baker B."/>
            <person name="Wang Y."/>
        </authorList>
    </citation>
    <scope>NUCLEOTIDE SEQUENCE [LARGE SCALE GENOMIC DNA]</scope>
    <source>
        <strain evidence="10">B3_LCP</strain>
    </source>
</reference>
<name>A0A532V6G4_UNCL8</name>
<evidence type="ECO:0000256" key="5">
    <source>
        <dbReference type="ARBA" id="ARBA00022989"/>
    </source>
</evidence>
<accession>A0A532V6G4</accession>
<dbReference type="SUPFAM" id="SSF161098">
    <property type="entry name" value="MetI-like"/>
    <property type="match status" value="1"/>
</dbReference>
<sequence length="304" mass="33374">MKKSTGSCSTSHSLRKHEKTLPNERNNAGAKRLTETAQGFILPLLFLISWELIAIWMDNPALVPRLTAVLSVLLHPFTELVGTGSLIWNTVVSLVRVLSGFAVAVVVCVPLGIFMGTSKFIHRLVNPLVELFRPLCPIAWIPFAMAVFKTTTVPQLFGVRYSDTILDSVQVGMIFIIFWGGLFPILLNTIHGVAGVRTIWLETAQMLNASKVQTFRKVVLPAALPAIMTGLRVGLGIAWMVIIAAEMLPGSDSGIGYLIMYSYELAEMQILVACMIVIGLMGLVLNKGLQIISDRVSKWEALER</sequence>
<evidence type="ECO:0000256" key="7">
    <source>
        <dbReference type="RuleBase" id="RU363032"/>
    </source>
</evidence>
<keyword evidence="4 7" id="KW-0812">Transmembrane</keyword>
<feature type="transmembrane region" description="Helical" evidence="7">
    <location>
        <begin position="94"/>
        <end position="116"/>
    </location>
</feature>
<feature type="domain" description="ABC transmembrane type-1" evidence="9">
    <location>
        <begin position="90"/>
        <end position="289"/>
    </location>
</feature>
<feature type="compositionally biased region" description="Polar residues" evidence="8">
    <location>
        <begin position="1"/>
        <end position="12"/>
    </location>
</feature>
<dbReference type="EMBL" id="NJBN01000001">
    <property type="protein sequence ID" value="TKJ42547.1"/>
    <property type="molecule type" value="Genomic_DNA"/>
</dbReference>
<evidence type="ECO:0000256" key="3">
    <source>
        <dbReference type="ARBA" id="ARBA00022475"/>
    </source>
</evidence>
<dbReference type="Gene3D" id="1.10.3720.10">
    <property type="entry name" value="MetI-like"/>
    <property type="match status" value="1"/>
</dbReference>
<keyword evidence="5 7" id="KW-1133">Transmembrane helix</keyword>
<dbReference type="CDD" id="cd06261">
    <property type="entry name" value="TM_PBP2"/>
    <property type="match status" value="1"/>
</dbReference>
<evidence type="ECO:0000313" key="10">
    <source>
        <dbReference type="EMBL" id="TKJ42547.1"/>
    </source>
</evidence>
<feature type="transmembrane region" description="Helical" evidence="7">
    <location>
        <begin position="265"/>
        <end position="285"/>
    </location>
</feature>
<feature type="transmembrane region" description="Helical" evidence="7">
    <location>
        <begin position="37"/>
        <end position="56"/>
    </location>
</feature>
<dbReference type="PANTHER" id="PTHR30151">
    <property type="entry name" value="ALKANE SULFONATE ABC TRANSPORTER-RELATED, MEMBRANE SUBUNIT"/>
    <property type="match status" value="1"/>
</dbReference>
<dbReference type="GO" id="GO:0055085">
    <property type="term" value="P:transmembrane transport"/>
    <property type="evidence" value="ECO:0007669"/>
    <property type="project" value="InterPro"/>
</dbReference>
<evidence type="ECO:0000256" key="6">
    <source>
        <dbReference type="ARBA" id="ARBA00023136"/>
    </source>
</evidence>
<keyword evidence="3" id="KW-1003">Cell membrane</keyword>
<evidence type="ECO:0000256" key="8">
    <source>
        <dbReference type="SAM" id="MobiDB-lite"/>
    </source>
</evidence>
<keyword evidence="6 7" id="KW-0472">Membrane</keyword>
<dbReference type="InterPro" id="IPR035906">
    <property type="entry name" value="MetI-like_sf"/>
</dbReference>
<gene>
    <name evidence="10" type="ORF">CEE37_02335</name>
</gene>
<feature type="transmembrane region" description="Helical" evidence="7">
    <location>
        <begin position="168"/>
        <end position="187"/>
    </location>
</feature>
<proteinExistence type="inferred from homology"/>
<evidence type="ECO:0000256" key="1">
    <source>
        <dbReference type="ARBA" id="ARBA00004651"/>
    </source>
</evidence>
<feature type="region of interest" description="Disordered" evidence="8">
    <location>
        <begin position="1"/>
        <end position="28"/>
    </location>
</feature>